<evidence type="ECO:0000256" key="3">
    <source>
        <dbReference type="ARBA" id="ARBA00038944"/>
    </source>
</evidence>
<dbReference type="PROSITE" id="PS50889">
    <property type="entry name" value="S4"/>
    <property type="match status" value="1"/>
</dbReference>
<dbReference type="SUPFAM" id="SSF55120">
    <property type="entry name" value="Pseudouridine synthase"/>
    <property type="match status" value="1"/>
</dbReference>
<dbReference type="CDD" id="cd02557">
    <property type="entry name" value="PseudoU_synth_ScRIB2"/>
    <property type="match status" value="1"/>
</dbReference>
<reference evidence="8 9" key="1">
    <citation type="journal article" date="2011" name="Proc. Natl. Acad. Sci. U.S.A.">
        <title>Evolutionary erosion of yeast sex chromosomes by mating-type switching accidents.</title>
        <authorList>
            <person name="Gordon J.L."/>
            <person name="Armisen D."/>
            <person name="Proux-Wera E."/>
            <person name="Oheigeartaigh S.S."/>
            <person name="Byrne K.P."/>
            <person name="Wolfe K.H."/>
        </authorList>
    </citation>
    <scope>NUCLEOTIDE SEQUENCE [LARGE SCALE GENOMIC DNA]</scope>
    <source>
        <strain evidence="9">ATCC 76901 / BCRC 22586 / CBS 4309 / NBRC 1992 / NRRL Y-12630</strain>
    </source>
</reference>
<dbReference type="GO" id="GO:0008835">
    <property type="term" value="F:diaminohydroxyphosphoribosylaminopyrimidine deaminase activity"/>
    <property type="evidence" value="ECO:0007669"/>
    <property type="project" value="EnsemblFungi"/>
</dbReference>
<feature type="domain" description="CMP/dCMP-type deaminase" evidence="7">
    <location>
        <begin position="428"/>
        <end position="545"/>
    </location>
</feature>
<evidence type="ECO:0000313" key="9">
    <source>
        <dbReference type="Proteomes" id="UP000001640"/>
    </source>
</evidence>
<dbReference type="InterPro" id="IPR002125">
    <property type="entry name" value="CMP_dCMP_dom"/>
</dbReference>
<dbReference type="Pfam" id="PF00849">
    <property type="entry name" value="PseudoU_synth_2"/>
    <property type="match status" value="1"/>
</dbReference>
<dbReference type="Gene3D" id="3.30.2350.10">
    <property type="entry name" value="Pseudouridine synthase"/>
    <property type="match status" value="1"/>
</dbReference>
<dbReference type="Gene3D" id="3.40.140.10">
    <property type="entry name" value="Cytidine Deaminase, domain 2"/>
    <property type="match status" value="1"/>
</dbReference>
<reference key="2">
    <citation type="submission" date="2011-08" db="EMBL/GenBank/DDBJ databases">
        <title>Genome sequence of Naumovozyma castellii.</title>
        <authorList>
            <person name="Gordon J.L."/>
            <person name="Armisen D."/>
            <person name="Proux-Wera E."/>
            <person name="OhEigeartaigh S.S."/>
            <person name="Byrne K.P."/>
            <person name="Wolfe K.H."/>
        </authorList>
    </citation>
    <scope>NUCLEOTIDE SEQUENCE</scope>
    <source>
        <strain>Type strain:CBS 4309</strain>
    </source>
</reference>
<dbReference type="HOGENOM" id="CLU_016902_12_4_1"/>
<dbReference type="PANTHER" id="PTHR21600">
    <property type="entry name" value="MITOCHONDRIAL RNA PSEUDOURIDINE SYNTHASE"/>
    <property type="match status" value="1"/>
</dbReference>
<dbReference type="OrthoDB" id="424794at2759"/>
<protein>
    <recommendedName>
        <fullName evidence="3">tRNA pseudouridine(32) synthase</fullName>
        <ecNumber evidence="3">5.4.99.28</ecNumber>
    </recommendedName>
</protein>
<feature type="active site" evidence="4">
    <location>
        <position position="206"/>
    </location>
</feature>
<evidence type="ECO:0000256" key="6">
    <source>
        <dbReference type="SAM" id="MobiDB-lite"/>
    </source>
</evidence>
<dbReference type="GO" id="GO:0009231">
    <property type="term" value="P:riboflavin biosynthetic process"/>
    <property type="evidence" value="ECO:0007669"/>
    <property type="project" value="EnsemblFungi"/>
</dbReference>
<comment type="catalytic activity">
    <reaction evidence="2">
        <text>uridine(32) in tRNA = pseudouridine(32) in tRNA</text>
        <dbReference type="Rhea" id="RHEA:42544"/>
        <dbReference type="Rhea" id="RHEA-COMP:10107"/>
        <dbReference type="Rhea" id="RHEA-COMP:10108"/>
        <dbReference type="ChEBI" id="CHEBI:65314"/>
        <dbReference type="ChEBI" id="CHEBI:65315"/>
        <dbReference type="EC" id="5.4.99.28"/>
    </reaction>
</comment>
<keyword evidence="1" id="KW-0413">Isomerase</keyword>
<dbReference type="EC" id="5.4.99.28" evidence="3"/>
<dbReference type="PROSITE" id="PS51747">
    <property type="entry name" value="CYT_DCMP_DEAMINASES_2"/>
    <property type="match status" value="1"/>
</dbReference>
<gene>
    <name evidence="8" type="primary">NCAS0C03500</name>
    <name evidence="8" type="ordered locus">NCAS_0C03500</name>
</gene>
<name>G0VCX9_NAUCA</name>
<evidence type="ECO:0000256" key="5">
    <source>
        <dbReference type="PROSITE-ProRule" id="PRU00182"/>
    </source>
</evidence>
<dbReference type="STRING" id="1064592.G0VCX9"/>
<dbReference type="Proteomes" id="UP000001640">
    <property type="component" value="Chromosome 3"/>
</dbReference>
<dbReference type="AlphaFoldDB" id="G0VCX9"/>
<accession>G0VCX9</accession>
<dbReference type="PROSITE" id="PS01129">
    <property type="entry name" value="PSI_RLU"/>
    <property type="match status" value="1"/>
</dbReference>
<dbReference type="eggNOG" id="KOG1018">
    <property type="taxonomic scope" value="Eukaryota"/>
</dbReference>
<dbReference type="InterPro" id="IPR050188">
    <property type="entry name" value="RluA_PseudoU_synthase"/>
</dbReference>
<dbReference type="GO" id="GO:0000455">
    <property type="term" value="P:enzyme-directed rRNA pseudouridine synthesis"/>
    <property type="evidence" value="ECO:0007669"/>
    <property type="project" value="TreeGrafter"/>
</dbReference>
<evidence type="ECO:0000256" key="2">
    <source>
        <dbReference type="ARBA" id="ARBA00036184"/>
    </source>
</evidence>
<dbReference type="GO" id="GO:0160151">
    <property type="term" value="F:tRNA pseudouridine(32) synthase activity"/>
    <property type="evidence" value="ECO:0007669"/>
    <property type="project" value="UniProtKB-EC"/>
</dbReference>
<dbReference type="Pfam" id="PF18785">
    <property type="entry name" value="Inv-AAD"/>
    <property type="match status" value="1"/>
</dbReference>
<dbReference type="InterPro" id="IPR016193">
    <property type="entry name" value="Cytidine_deaminase-like"/>
</dbReference>
<evidence type="ECO:0000256" key="1">
    <source>
        <dbReference type="ARBA" id="ARBA00023235"/>
    </source>
</evidence>
<dbReference type="InterPro" id="IPR006145">
    <property type="entry name" value="PsdUridine_synth_RsuA/RluA"/>
</dbReference>
<evidence type="ECO:0000313" key="8">
    <source>
        <dbReference type="EMBL" id="CCC69340.1"/>
    </source>
</evidence>
<keyword evidence="5" id="KW-0694">RNA-binding</keyword>
<feature type="region of interest" description="Disordered" evidence="6">
    <location>
        <begin position="20"/>
        <end position="40"/>
    </location>
</feature>
<sequence length="582" mass="66138">MGITDFDGYLEKEKEKVKREVKIKQSRHQKSSDIKSSKQLRDNAGFKLKVVETTANKNKQSDPEYEVIIDGTLRKIKPYYFTYKTFCKERWRDRRLLDIFVTEFRDREEDYYRKTIAAGLVYVNNEPANLETIVRNGDLITHKLHRHEPPVSSRPIKIVFENEDILVIDKPSSLPVHPTGRFRFNTITKILERENGYIVHPCNRLDRPTSGLMFLAKTPRGADSMADQLKAREVSKEYVARVKGEFPTEEVIVEQPLRSVEPKVALNAVCSMEDPGAKHAKTVFKRISYDGQTSIVNCKPLTGRTHQIRVHLQYLGYPIANDTIYSNPKIWGTTLGKGGDADFSSVIKELDKVGKTECAESWFYPDSMGEALMGEKCAICETDLYTDPGPNDLGLWLHAYRYESTELDMTTGRKKWSYKTEFPEWALESHYDYMKLAINEARKCEPTNTAFSVGAILVNGTEIISRGYSRELEGNTHAEQCALEKYFSSKGKKDIPFGTVLYTTMEPCSFRLSGNEPCVQRILSQKGNIGTVFVGVMEPDTFVKNNTSLALLETAGINYILIPGFETECTEAAVKGHENRAE</sequence>
<organism evidence="8 9">
    <name type="scientific">Naumovozyma castellii</name>
    <name type="common">Yeast</name>
    <name type="synonym">Saccharomyces castellii</name>
    <dbReference type="NCBI Taxonomy" id="27288"/>
    <lineage>
        <taxon>Eukaryota</taxon>
        <taxon>Fungi</taxon>
        <taxon>Dikarya</taxon>
        <taxon>Ascomycota</taxon>
        <taxon>Saccharomycotina</taxon>
        <taxon>Saccharomycetes</taxon>
        <taxon>Saccharomycetales</taxon>
        <taxon>Saccharomycetaceae</taxon>
        <taxon>Naumovozyma</taxon>
    </lineage>
</organism>
<dbReference type="EMBL" id="HE576754">
    <property type="protein sequence ID" value="CCC69340.1"/>
    <property type="molecule type" value="Genomic_DNA"/>
</dbReference>
<dbReference type="SUPFAM" id="SSF53927">
    <property type="entry name" value="Cytidine deaminase-like"/>
    <property type="match status" value="1"/>
</dbReference>
<dbReference type="NCBIfam" id="TIGR00005">
    <property type="entry name" value="rluA_subfam"/>
    <property type="match status" value="1"/>
</dbReference>
<dbReference type="OMA" id="EPPVMAC"/>
<evidence type="ECO:0000259" key="7">
    <source>
        <dbReference type="PROSITE" id="PS51747"/>
    </source>
</evidence>
<dbReference type="InterPro" id="IPR020103">
    <property type="entry name" value="PsdUridine_synth_cat_dom_sf"/>
</dbReference>
<feature type="compositionally biased region" description="Basic and acidic residues" evidence="6">
    <location>
        <begin position="30"/>
        <end position="40"/>
    </location>
</feature>
<dbReference type="FunFam" id="3.40.140.10:FF:000061">
    <property type="entry name" value="DRAP deaminase"/>
    <property type="match status" value="1"/>
</dbReference>
<keyword evidence="9" id="KW-1185">Reference proteome</keyword>
<dbReference type="PANTHER" id="PTHR21600:SF40">
    <property type="entry name" value="PSEUDOURIDYLATE SYNTHASE RPUSD2"/>
    <property type="match status" value="1"/>
</dbReference>
<dbReference type="GO" id="GO:0031119">
    <property type="term" value="P:tRNA pseudouridine synthesis"/>
    <property type="evidence" value="ECO:0007669"/>
    <property type="project" value="EnsemblFungi"/>
</dbReference>
<dbReference type="eggNOG" id="KOG1919">
    <property type="taxonomic scope" value="Eukaryota"/>
</dbReference>
<dbReference type="GO" id="GO:0003723">
    <property type="term" value="F:RNA binding"/>
    <property type="evidence" value="ECO:0007669"/>
    <property type="project" value="UniProtKB-KW"/>
</dbReference>
<dbReference type="InParanoid" id="G0VCX9"/>
<dbReference type="FunCoup" id="G0VCX9">
    <property type="interactions" value="531"/>
</dbReference>
<proteinExistence type="predicted"/>
<dbReference type="RefSeq" id="XP_003675705.1">
    <property type="nucleotide sequence ID" value="XM_003675657.1"/>
</dbReference>
<dbReference type="GeneID" id="96902922"/>
<dbReference type="InterPro" id="IPR006224">
    <property type="entry name" value="PsdUridine_synth_RluA-like_CS"/>
</dbReference>
<dbReference type="InterPro" id="IPR006225">
    <property type="entry name" value="PsdUridine_synth_RluC/D"/>
</dbReference>
<evidence type="ECO:0000256" key="4">
    <source>
        <dbReference type="PIRSR" id="PIRSR606225-1"/>
    </source>
</evidence>
<dbReference type="KEGG" id="ncs:NCAS_0C03500"/>
<dbReference type="FunFam" id="3.30.2350.10:FF:000017">
    <property type="entry name" value="Pseudouridine synthase"/>
    <property type="match status" value="1"/>
</dbReference>